<dbReference type="PANTHER" id="PTHR30537">
    <property type="entry name" value="HTH-TYPE TRANSCRIPTIONAL REGULATOR"/>
    <property type="match status" value="1"/>
</dbReference>
<dbReference type="KEGG" id="dze:Dd1591_1852"/>
<dbReference type="Pfam" id="PF00126">
    <property type="entry name" value="HTH_1"/>
    <property type="match status" value="1"/>
</dbReference>
<dbReference type="eggNOG" id="COG0583">
    <property type="taxonomic scope" value="Bacteria"/>
</dbReference>
<dbReference type="PROSITE" id="PS50931">
    <property type="entry name" value="HTH_LYSR"/>
    <property type="match status" value="1"/>
</dbReference>
<keyword evidence="4" id="KW-0804">Transcription</keyword>
<dbReference type="CDD" id="cd08422">
    <property type="entry name" value="PBP2_CrgA_like"/>
    <property type="match status" value="1"/>
</dbReference>
<evidence type="ECO:0000313" key="6">
    <source>
        <dbReference type="EMBL" id="ACT06703.1"/>
    </source>
</evidence>
<dbReference type="InterPro" id="IPR036390">
    <property type="entry name" value="WH_DNA-bd_sf"/>
</dbReference>
<dbReference type="HOGENOM" id="CLU_039613_16_2_6"/>
<dbReference type="STRING" id="561229.Dd1591_1852"/>
<sequence length="296" mass="32447">MDRLIAMQVFVAVADLGSLTAAANKLDMSRSMATRYIAALEHWLGVRLLHRSTRSLGLTSVGNDMLVRCRQIVVLSEDMAALSGGGNTEPHGVIRVASSVSFGQSYLSQALGRYRTRYPHTTTELILTDRTIKLVEERIDLAVEVTNSPDHNLIAKPLGRCASVVCATPDYLAHHAPPVTPNDLVRHNCLNHTRLGREWRFTHRETGERHRVMVSGRVVANDTLVLLNAARAGEGIACLPEFVVRAGLDAGELVPLLGDYQTQALGIYACYMSRRHMPATLRTLLDFLAQDLSASG</sequence>
<dbReference type="FunFam" id="3.40.190.290:FF:000001">
    <property type="entry name" value="Transcriptional regulator, LysR family"/>
    <property type="match status" value="1"/>
</dbReference>
<gene>
    <name evidence="6" type="ordered locus">Dd1591_1852</name>
</gene>
<dbReference type="GO" id="GO:0043565">
    <property type="term" value="F:sequence-specific DNA binding"/>
    <property type="evidence" value="ECO:0007669"/>
    <property type="project" value="TreeGrafter"/>
</dbReference>
<keyword evidence="3" id="KW-0238">DNA-binding</keyword>
<dbReference type="AlphaFoldDB" id="C6CGD4"/>
<dbReference type="Gene3D" id="1.10.10.10">
    <property type="entry name" value="Winged helix-like DNA-binding domain superfamily/Winged helix DNA-binding domain"/>
    <property type="match status" value="1"/>
</dbReference>
<dbReference type="GO" id="GO:0003700">
    <property type="term" value="F:DNA-binding transcription factor activity"/>
    <property type="evidence" value="ECO:0007669"/>
    <property type="project" value="InterPro"/>
</dbReference>
<dbReference type="InterPro" id="IPR005119">
    <property type="entry name" value="LysR_subst-bd"/>
</dbReference>
<dbReference type="InterPro" id="IPR036388">
    <property type="entry name" value="WH-like_DNA-bd_sf"/>
</dbReference>
<reference evidence="6 7" key="1">
    <citation type="submission" date="2009-06" db="EMBL/GenBank/DDBJ databases">
        <title>Complete sequence of Dickeya zeae Ech1591.</title>
        <authorList>
            <consortium name="US DOE Joint Genome Institute"/>
            <person name="Lucas S."/>
            <person name="Copeland A."/>
            <person name="Lapidus A."/>
            <person name="Glavina del Rio T."/>
            <person name="Tice H."/>
            <person name="Bruce D."/>
            <person name="Goodwin L."/>
            <person name="Pitluck S."/>
            <person name="Chertkov O."/>
            <person name="Brettin T."/>
            <person name="Detter J.C."/>
            <person name="Han C."/>
            <person name="Larimer F."/>
            <person name="Land M."/>
            <person name="Hauser L."/>
            <person name="Kyrpides N."/>
            <person name="Ovchinnikova G."/>
            <person name="Balakrishnan V."/>
            <person name="Glasner J."/>
            <person name="Perna N.T."/>
        </authorList>
    </citation>
    <scope>NUCLEOTIDE SEQUENCE [LARGE SCALE GENOMIC DNA]</scope>
    <source>
        <strain evidence="6 7">Ech1591</strain>
    </source>
</reference>
<name>C6CGD4_DICC1</name>
<protein>
    <submittedName>
        <fullName evidence="6">Transcriptional regulator, LysR family</fullName>
    </submittedName>
</protein>
<evidence type="ECO:0000256" key="4">
    <source>
        <dbReference type="ARBA" id="ARBA00023163"/>
    </source>
</evidence>
<organism evidence="6 7">
    <name type="scientific">Dickeya chrysanthemi (strain Ech1591)</name>
    <name type="common">Dickeya zeae (strain Ech1591)</name>
    <dbReference type="NCBI Taxonomy" id="561229"/>
    <lineage>
        <taxon>Bacteria</taxon>
        <taxon>Pseudomonadati</taxon>
        <taxon>Pseudomonadota</taxon>
        <taxon>Gammaproteobacteria</taxon>
        <taxon>Enterobacterales</taxon>
        <taxon>Pectobacteriaceae</taxon>
        <taxon>Dickeya</taxon>
    </lineage>
</organism>
<dbReference type="Gene3D" id="3.40.190.290">
    <property type="match status" value="1"/>
</dbReference>
<dbReference type="SUPFAM" id="SSF53850">
    <property type="entry name" value="Periplasmic binding protein-like II"/>
    <property type="match status" value="1"/>
</dbReference>
<keyword evidence="2" id="KW-0805">Transcription regulation</keyword>
<dbReference type="OrthoDB" id="9815676at2"/>
<dbReference type="InterPro" id="IPR000847">
    <property type="entry name" value="LysR_HTH_N"/>
</dbReference>
<proteinExistence type="inferred from homology"/>
<comment type="similarity">
    <text evidence="1">Belongs to the LysR transcriptional regulatory family.</text>
</comment>
<dbReference type="GeneID" id="45079945"/>
<dbReference type="InterPro" id="IPR058163">
    <property type="entry name" value="LysR-type_TF_proteobact-type"/>
</dbReference>
<dbReference type="RefSeq" id="WP_012769573.1">
    <property type="nucleotide sequence ID" value="NC_012912.1"/>
</dbReference>
<evidence type="ECO:0000256" key="2">
    <source>
        <dbReference type="ARBA" id="ARBA00023015"/>
    </source>
</evidence>
<dbReference type="Pfam" id="PF03466">
    <property type="entry name" value="LysR_substrate"/>
    <property type="match status" value="1"/>
</dbReference>
<dbReference type="Proteomes" id="UP000002735">
    <property type="component" value="Chromosome"/>
</dbReference>
<evidence type="ECO:0000256" key="1">
    <source>
        <dbReference type="ARBA" id="ARBA00009437"/>
    </source>
</evidence>
<dbReference type="SUPFAM" id="SSF46785">
    <property type="entry name" value="Winged helix' DNA-binding domain"/>
    <property type="match status" value="1"/>
</dbReference>
<dbReference type="EMBL" id="CP001655">
    <property type="protein sequence ID" value="ACT06703.1"/>
    <property type="molecule type" value="Genomic_DNA"/>
</dbReference>
<evidence type="ECO:0000256" key="3">
    <source>
        <dbReference type="ARBA" id="ARBA00023125"/>
    </source>
</evidence>
<evidence type="ECO:0000313" key="7">
    <source>
        <dbReference type="Proteomes" id="UP000002735"/>
    </source>
</evidence>
<evidence type="ECO:0000259" key="5">
    <source>
        <dbReference type="PROSITE" id="PS50931"/>
    </source>
</evidence>
<dbReference type="PANTHER" id="PTHR30537:SF35">
    <property type="entry name" value="TRANSCRIPTIONAL REGULATORY PROTEIN"/>
    <property type="match status" value="1"/>
</dbReference>
<dbReference type="FunFam" id="1.10.10.10:FF:000001">
    <property type="entry name" value="LysR family transcriptional regulator"/>
    <property type="match status" value="1"/>
</dbReference>
<feature type="domain" description="HTH lysR-type" evidence="5">
    <location>
        <begin position="1"/>
        <end position="59"/>
    </location>
</feature>
<dbReference type="GO" id="GO:0006351">
    <property type="term" value="P:DNA-templated transcription"/>
    <property type="evidence" value="ECO:0007669"/>
    <property type="project" value="TreeGrafter"/>
</dbReference>
<accession>C6CGD4</accession>